<evidence type="ECO:0000313" key="2">
    <source>
        <dbReference type="EMBL" id="QHT07257.1"/>
    </source>
</evidence>
<accession>A0A6C0CSS3</accession>
<proteinExistence type="predicted"/>
<feature type="region of interest" description="Disordered" evidence="1">
    <location>
        <begin position="1"/>
        <end position="32"/>
    </location>
</feature>
<organism evidence="2">
    <name type="scientific">viral metagenome</name>
    <dbReference type="NCBI Taxonomy" id="1070528"/>
    <lineage>
        <taxon>unclassified sequences</taxon>
        <taxon>metagenomes</taxon>
        <taxon>organismal metagenomes</taxon>
    </lineage>
</organism>
<dbReference type="EMBL" id="MN739480">
    <property type="protein sequence ID" value="QHT07257.1"/>
    <property type="molecule type" value="Genomic_DNA"/>
</dbReference>
<reference evidence="2" key="1">
    <citation type="journal article" date="2020" name="Nature">
        <title>Giant virus diversity and host interactions through global metagenomics.</title>
        <authorList>
            <person name="Schulz F."/>
            <person name="Roux S."/>
            <person name="Paez-Espino D."/>
            <person name="Jungbluth S."/>
            <person name="Walsh D.A."/>
            <person name="Denef V.J."/>
            <person name="McMahon K.D."/>
            <person name="Konstantinidis K.T."/>
            <person name="Eloe-Fadrosh E.A."/>
            <person name="Kyrpides N.C."/>
            <person name="Woyke T."/>
        </authorList>
    </citation>
    <scope>NUCLEOTIDE SEQUENCE</scope>
    <source>
        <strain evidence="2">GVMAG-M-3300021962-46</strain>
    </source>
</reference>
<protein>
    <submittedName>
        <fullName evidence="2">Uncharacterized protein</fullName>
    </submittedName>
</protein>
<name>A0A6C0CSS3_9ZZZZ</name>
<dbReference type="AlphaFoldDB" id="A0A6C0CSS3"/>
<sequence>MQQVGGRKLKTLRYKGGVEDDNLPPLSDVAPVAPEVPFPEVAAVYDLENARQITAPAPEVLSPEAADADADAELFNPETGEKIYKEDNNSTYGQKGGLKEDPLIRGYFSVSKGLSNLENYNVINNGYSVEYMKLDEKDKIKHLKNMSDIISRFISLFNKKPNLVKAYMNAAPASSGGKKSKKQRGGADEMNFSKMYNTQGLIINNNDPIQNALSYNNTADQIPQPFSSGSSGAAAYTSGIDPTFLQDVLPVLAMTGGYKKKSKRTNI</sequence>
<evidence type="ECO:0000256" key="1">
    <source>
        <dbReference type="SAM" id="MobiDB-lite"/>
    </source>
</evidence>